<evidence type="ECO:0000259" key="1">
    <source>
        <dbReference type="Pfam" id="PF17919"/>
    </source>
</evidence>
<dbReference type="EMBL" id="LVZM01008206">
    <property type="protein sequence ID" value="OUC45872.1"/>
    <property type="molecule type" value="Genomic_DNA"/>
</dbReference>
<evidence type="ECO:0000313" key="3">
    <source>
        <dbReference type="Proteomes" id="UP000243006"/>
    </source>
</evidence>
<dbReference type="InterPro" id="IPR041577">
    <property type="entry name" value="RT_RNaseH_2"/>
</dbReference>
<protein>
    <recommendedName>
        <fullName evidence="1">Reverse transcriptase/retrotransposon-derived protein RNase H-like domain-containing protein</fullName>
    </recommendedName>
</protein>
<gene>
    <name evidence="2" type="ORF">D917_08153</name>
</gene>
<name>A0A1Y3EL18_9BILA</name>
<feature type="domain" description="Reverse transcriptase/retrotransposon-derived protein RNase H-like" evidence="1">
    <location>
        <begin position="75"/>
        <end position="111"/>
    </location>
</feature>
<dbReference type="Pfam" id="PF17919">
    <property type="entry name" value="RT_RNaseH_2"/>
    <property type="match status" value="1"/>
</dbReference>
<proteinExistence type="predicted"/>
<feature type="non-terminal residue" evidence="2">
    <location>
        <position position="1"/>
    </location>
</feature>
<sequence>WPEQPLLTNAVDQGCWSKDLKVDYRWPLLEPRMHPREGCVPVQLLNPSGDRGMPNPIRQCPRGIPWHFREQMDDTDASETGIGALLSQKHEPEGERVIAYASRALSKTERKQLLSIVYLTQLF</sequence>
<reference evidence="2 3" key="1">
    <citation type="submission" date="2015-04" db="EMBL/GenBank/DDBJ databases">
        <title>Draft genome of the roundworm Trichinella nativa.</title>
        <authorList>
            <person name="Mitreva M."/>
        </authorList>
    </citation>
    <scope>NUCLEOTIDE SEQUENCE [LARGE SCALE GENOMIC DNA]</scope>
    <source>
        <strain evidence="2 3">ISS45</strain>
    </source>
</reference>
<organism evidence="2 3">
    <name type="scientific">Trichinella nativa</name>
    <dbReference type="NCBI Taxonomy" id="6335"/>
    <lineage>
        <taxon>Eukaryota</taxon>
        <taxon>Metazoa</taxon>
        <taxon>Ecdysozoa</taxon>
        <taxon>Nematoda</taxon>
        <taxon>Enoplea</taxon>
        <taxon>Dorylaimia</taxon>
        <taxon>Trichinellida</taxon>
        <taxon>Trichinellidae</taxon>
        <taxon>Trichinella</taxon>
    </lineage>
</organism>
<dbReference type="Proteomes" id="UP000243006">
    <property type="component" value="Unassembled WGS sequence"/>
</dbReference>
<comment type="caution">
    <text evidence="2">The sequence shown here is derived from an EMBL/GenBank/DDBJ whole genome shotgun (WGS) entry which is preliminary data.</text>
</comment>
<evidence type="ECO:0000313" key="2">
    <source>
        <dbReference type="EMBL" id="OUC45872.1"/>
    </source>
</evidence>
<accession>A0A1Y3EL18</accession>
<dbReference type="AlphaFoldDB" id="A0A1Y3EL18"/>